<dbReference type="AlphaFoldDB" id="A0A222MXW0"/>
<dbReference type="Pfam" id="PF00581">
    <property type="entry name" value="Rhodanese"/>
    <property type="match status" value="1"/>
</dbReference>
<dbReference type="InterPro" id="IPR001763">
    <property type="entry name" value="Rhodanese-like_dom"/>
</dbReference>
<dbReference type="PROSITE" id="PS50206">
    <property type="entry name" value="RHODANESE_3"/>
    <property type="match status" value="1"/>
</dbReference>
<dbReference type="Gene3D" id="3.40.250.10">
    <property type="entry name" value="Rhodanese-like domain"/>
    <property type="match status" value="1"/>
</dbReference>
<evidence type="ECO:0000313" key="2">
    <source>
        <dbReference type="EMBL" id="ASQ30681.1"/>
    </source>
</evidence>
<dbReference type="RefSeq" id="WP_094325430.1">
    <property type="nucleotide sequence ID" value="NZ_CP022347.1"/>
</dbReference>
<reference evidence="2 3" key="1">
    <citation type="submission" date="2017-07" db="EMBL/GenBank/DDBJ databases">
        <title>Analysis of two Campylobacter avium genomes and identification of a novel hippuricase gene.</title>
        <authorList>
            <person name="Miller W.G."/>
            <person name="Chapman M.H."/>
            <person name="Yee E."/>
            <person name="Revez J."/>
            <person name="Bono J.L."/>
            <person name="Rossi M."/>
        </authorList>
    </citation>
    <scope>NUCLEOTIDE SEQUENCE [LARGE SCALE GENOMIC DNA]</scope>
    <source>
        <strain evidence="2 3">LMG 24591</strain>
    </source>
</reference>
<dbReference type="PANTHER" id="PTHR45431:SF3">
    <property type="entry name" value="RHODANESE-LIKE DOMAIN-CONTAINING PROTEIN 15, CHLOROPLASTIC"/>
    <property type="match status" value="1"/>
</dbReference>
<protein>
    <submittedName>
        <fullName evidence="2">Putative rhodanese-related sulfurtransferase</fullName>
    </submittedName>
</protein>
<dbReference type="EMBL" id="CP022347">
    <property type="protein sequence ID" value="ASQ30681.1"/>
    <property type="molecule type" value="Genomic_DNA"/>
</dbReference>
<evidence type="ECO:0000259" key="1">
    <source>
        <dbReference type="PROSITE" id="PS50206"/>
    </source>
</evidence>
<accession>A0A222MXW0</accession>
<dbReference type="OrthoDB" id="5471138at2"/>
<dbReference type="GO" id="GO:0016740">
    <property type="term" value="F:transferase activity"/>
    <property type="evidence" value="ECO:0007669"/>
    <property type="project" value="UniProtKB-KW"/>
</dbReference>
<dbReference type="Proteomes" id="UP000201169">
    <property type="component" value="Chromosome"/>
</dbReference>
<organism evidence="2 3">
    <name type="scientific">Campylobacter avium LMG 24591</name>
    <dbReference type="NCBI Taxonomy" id="522484"/>
    <lineage>
        <taxon>Bacteria</taxon>
        <taxon>Pseudomonadati</taxon>
        <taxon>Campylobacterota</taxon>
        <taxon>Epsilonproteobacteria</taxon>
        <taxon>Campylobacterales</taxon>
        <taxon>Campylobacteraceae</taxon>
        <taxon>Campylobacter</taxon>
    </lineage>
</organism>
<name>A0A222MXW0_9BACT</name>
<dbReference type="CDD" id="cd00158">
    <property type="entry name" value="RHOD"/>
    <property type="match status" value="1"/>
</dbReference>
<proteinExistence type="predicted"/>
<gene>
    <name evidence="2" type="ORF">CAV_1025</name>
</gene>
<dbReference type="InterPro" id="IPR052367">
    <property type="entry name" value="Thiosulfate_ST/Rhodanese-like"/>
</dbReference>
<dbReference type="SMART" id="SM00450">
    <property type="entry name" value="RHOD"/>
    <property type="match status" value="1"/>
</dbReference>
<dbReference type="KEGG" id="cavi:CAV_1025"/>
<feature type="domain" description="Rhodanese" evidence="1">
    <location>
        <begin position="11"/>
        <end position="103"/>
    </location>
</feature>
<sequence>MIKNIHINEADLSKYQIFDVRCPFEWEEGVLAGAEKVALYDNRGFLNSNFVDEVKAKIKDGKELAFVCKAGQRSFMAANMIEEALGLDSVNLDGGMSSYKGEF</sequence>
<keyword evidence="2" id="KW-0808">Transferase</keyword>
<dbReference type="PANTHER" id="PTHR45431">
    <property type="entry name" value="RHODANESE-LIKE DOMAIN-CONTAINING PROTEIN 15, CHLOROPLASTIC"/>
    <property type="match status" value="1"/>
</dbReference>
<keyword evidence="3" id="KW-1185">Reference proteome</keyword>
<dbReference type="InterPro" id="IPR036873">
    <property type="entry name" value="Rhodanese-like_dom_sf"/>
</dbReference>
<evidence type="ECO:0000313" key="3">
    <source>
        <dbReference type="Proteomes" id="UP000201169"/>
    </source>
</evidence>
<dbReference type="SUPFAM" id="SSF52821">
    <property type="entry name" value="Rhodanese/Cell cycle control phosphatase"/>
    <property type="match status" value="1"/>
</dbReference>